<gene>
    <name evidence="2" type="ORF">SRB5_25090</name>
</gene>
<organism evidence="2 3">
    <name type="scientific">Streptomyces smaragdinus</name>
    <dbReference type="NCBI Taxonomy" id="2585196"/>
    <lineage>
        <taxon>Bacteria</taxon>
        <taxon>Bacillati</taxon>
        <taxon>Actinomycetota</taxon>
        <taxon>Actinomycetes</taxon>
        <taxon>Kitasatosporales</taxon>
        <taxon>Streptomycetaceae</taxon>
        <taxon>Streptomyces</taxon>
    </lineage>
</organism>
<keyword evidence="1" id="KW-1133">Transmembrane helix</keyword>
<comment type="caution">
    <text evidence="2">The sequence shown here is derived from an EMBL/GenBank/DDBJ whole genome shotgun (WGS) entry which is preliminary data.</text>
</comment>
<keyword evidence="1" id="KW-0812">Transmembrane</keyword>
<name>A0A7K0CG51_9ACTN</name>
<keyword evidence="3" id="KW-1185">Reference proteome</keyword>
<sequence length="383" mass="40329">MVLTPSGTPPRTLAVRGGALALLLGCFLLGGLFRPAPAAAHDATTTAYATVTGSRSAGISATLDLEYDLLMKSAWLYASAYDAKGRTEQLRQLRLNADAVAEYVTGRFAVTAGSARCVPSVGPADVHARGGRSFVLLPVSYDCGPGEPAISSALFPDGETFVHGTRTIVRYSVDGASGSTVLTTADPTVRVGQDRTSHQVGEFFRLGAEHLVLGLDHVLFLLTLILGARTVREVVWSASAFTAAHSITFLLAALGVVDVPSGLVEPVIAASIAVTAAAGLWLRDDPRLTRGRLPVIFLFGLIHGLGFAGALGIADSWSWDLLLSLLSFNAGIEAAQLTLIALLFPLLLLLRRTPAHRRLLPALTAPIIAVSLWWLVDRIPVGA</sequence>
<proteinExistence type="predicted"/>
<dbReference type="RefSeq" id="WP_228389993.1">
    <property type="nucleotide sequence ID" value="NZ_WEGJ01000006.1"/>
</dbReference>
<dbReference type="EMBL" id="WEGJ01000006">
    <property type="protein sequence ID" value="MQY12376.1"/>
    <property type="molecule type" value="Genomic_DNA"/>
</dbReference>
<evidence type="ECO:0000313" key="2">
    <source>
        <dbReference type="EMBL" id="MQY12376.1"/>
    </source>
</evidence>
<feature type="transmembrane region" description="Helical" evidence="1">
    <location>
        <begin position="203"/>
        <end position="227"/>
    </location>
</feature>
<feature type="transmembrane region" description="Helical" evidence="1">
    <location>
        <begin position="234"/>
        <end position="257"/>
    </location>
</feature>
<dbReference type="InterPro" id="IPR032809">
    <property type="entry name" value="Put_HupE_UreJ"/>
</dbReference>
<reference evidence="2 3" key="1">
    <citation type="submission" date="2019-10" db="EMBL/GenBank/DDBJ databases">
        <title>Streptomyces smaragdinus sp. nov. and Streptomyces fabii sp. nov., isolated from the gut of fungus growing-termite Macrotermes natalensis.</title>
        <authorList>
            <person name="Schwitalla J."/>
            <person name="Benndorf R."/>
            <person name="Martin K."/>
            <person name="De Beer W."/>
            <person name="Kaster A.-K."/>
            <person name="Vollmers J."/>
            <person name="Poulsen M."/>
            <person name="Beemelmanns C."/>
        </authorList>
    </citation>
    <scope>NUCLEOTIDE SEQUENCE [LARGE SCALE GENOMIC DNA]</scope>
    <source>
        <strain evidence="2 3">RB5</strain>
    </source>
</reference>
<evidence type="ECO:0000256" key="1">
    <source>
        <dbReference type="SAM" id="Phobius"/>
    </source>
</evidence>
<dbReference type="AlphaFoldDB" id="A0A7K0CG51"/>
<dbReference type="Proteomes" id="UP000466345">
    <property type="component" value="Unassembled WGS sequence"/>
</dbReference>
<protein>
    <recommendedName>
        <fullName evidence="4">HupE/UreJ family protein</fullName>
    </recommendedName>
</protein>
<feature type="transmembrane region" description="Helical" evidence="1">
    <location>
        <begin position="359"/>
        <end position="376"/>
    </location>
</feature>
<accession>A0A7K0CG51</accession>
<feature type="transmembrane region" description="Helical" evidence="1">
    <location>
        <begin position="294"/>
        <end position="314"/>
    </location>
</feature>
<evidence type="ECO:0000313" key="3">
    <source>
        <dbReference type="Proteomes" id="UP000466345"/>
    </source>
</evidence>
<dbReference type="Pfam" id="PF13795">
    <property type="entry name" value="HupE_UreJ_2"/>
    <property type="match status" value="1"/>
</dbReference>
<feature type="transmembrane region" description="Helical" evidence="1">
    <location>
        <begin position="263"/>
        <end position="282"/>
    </location>
</feature>
<feature type="transmembrane region" description="Helical" evidence="1">
    <location>
        <begin position="326"/>
        <end position="350"/>
    </location>
</feature>
<keyword evidence="1" id="KW-0472">Membrane</keyword>
<evidence type="ECO:0008006" key="4">
    <source>
        <dbReference type="Google" id="ProtNLM"/>
    </source>
</evidence>